<feature type="compositionally biased region" description="Polar residues" evidence="1">
    <location>
        <begin position="1"/>
        <end position="20"/>
    </location>
</feature>
<dbReference type="AlphaFoldDB" id="A0A0E9WNC1"/>
<name>A0A0E9WNC1_ANGAN</name>
<feature type="region of interest" description="Disordered" evidence="1">
    <location>
        <begin position="1"/>
        <end position="40"/>
    </location>
</feature>
<dbReference type="EMBL" id="GBXM01016725">
    <property type="protein sequence ID" value="JAH91852.1"/>
    <property type="molecule type" value="Transcribed_RNA"/>
</dbReference>
<evidence type="ECO:0000256" key="1">
    <source>
        <dbReference type="SAM" id="MobiDB-lite"/>
    </source>
</evidence>
<reference evidence="2" key="2">
    <citation type="journal article" date="2015" name="Fish Shellfish Immunol.">
        <title>Early steps in the European eel (Anguilla anguilla)-Vibrio vulnificus interaction in the gills: Role of the RtxA13 toxin.</title>
        <authorList>
            <person name="Callol A."/>
            <person name="Pajuelo D."/>
            <person name="Ebbesson L."/>
            <person name="Teles M."/>
            <person name="MacKenzie S."/>
            <person name="Amaro C."/>
        </authorList>
    </citation>
    <scope>NUCLEOTIDE SEQUENCE</scope>
</reference>
<sequence length="61" mass="6717">MQILSQSANEKQQRNGTANTLKRAGLTLPDKARRSVSTQGSLALKKQKRIFKDSLSSVICN</sequence>
<evidence type="ECO:0000313" key="2">
    <source>
        <dbReference type="EMBL" id="JAH91852.1"/>
    </source>
</evidence>
<reference evidence="2" key="1">
    <citation type="submission" date="2014-11" db="EMBL/GenBank/DDBJ databases">
        <authorList>
            <person name="Amaro Gonzalez C."/>
        </authorList>
    </citation>
    <scope>NUCLEOTIDE SEQUENCE</scope>
</reference>
<organism evidence="2">
    <name type="scientific">Anguilla anguilla</name>
    <name type="common">European freshwater eel</name>
    <name type="synonym">Muraena anguilla</name>
    <dbReference type="NCBI Taxonomy" id="7936"/>
    <lineage>
        <taxon>Eukaryota</taxon>
        <taxon>Metazoa</taxon>
        <taxon>Chordata</taxon>
        <taxon>Craniata</taxon>
        <taxon>Vertebrata</taxon>
        <taxon>Euteleostomi</taxon>
        <taxon>Actinopterygii</taxon>
        <taxon>Neopterygii</taxon>
        <taxon>Teleostei</taxon>
        <taxon>Anguilliformes</taxon>
        <taxon>Anguillidae</taxon>
        <taxon>Anguilla</taxon>
    </lineage>
</organism>
<protein>
    <submittedName>
        <fullName evidence="2">Uncharacterized protein</fullName>
    </submittedName>
</protein>
<proteinExistence type="predicted"/>
<accession>A0A0E9WNC1</accession>